<sequence length="293" mass="32190">MTDAALLLDRLHEAGMRDVTSVEVATGGVAAVAGTARRGSGPEVFAKTFAAPPTADVFAVEADGLRALRDLGGAPTPEVLLAAPNLLVLEALHPRVDEVAFWERLAHVVAHLHTSTTGGRFGWEHDTWLGRMRQDNTWEDDGHTFFAEHRLLRWLPEPRVRAALDDRDRRALERLCAALPELLPVRPSCLTHGDLWSQNVLATAAGGPALIDPAVSRTWAEVDLSMLWSSPRPPASERFFAVYAEVTGLDAGWRERMPLLHLRQHLAVVAQYEPDWGHAEQARAVLAPFRGRG</sequence>
<dbReference type="InterPro" id="IPR016477">
    <property type="entry name" value="Fructo-/Ketosamine-3-kinase"/>
</dbReference>
<dbReference type="EMBL" id="JACHVX010000005">
    <property type="protein sequence ID" value="MBB2924417.1"/>
    <property type="molecule type" value="Genomic_DNA"/>
</dbReference>
<dbReference type="InterPro" id="IPR011009">
    <property type="entry name" value="Kinase-like_dom_sf"/>
</dbReference>
<dbReference type="PIRSF" id="PIRSF006221">
    <property type="entry name" value="Ketosamine-3-kinase"/>
    <property type="match status" value="1"/>
</dbReference>
<dbReference type="SUPFAM" id="SSF56112">
    <property type="entry name" value="Protein kinase-like (PK-like)"/>
    <property type="match status" value="1"/>
</dbReference>
<dbReference type="AlphaFoldDB" id="A0A7W4UHS8"/>
<accession>A0A7W4UHS8</accession>
<keyword evidence="1" id="KW-0808">Transferase</keyword>
<comment type="similarity">
    <text evidence="1">Belongs to the fructosamine kinase family.</text>
</comment>
<dbReference type="PANTHER" id="PTHR12149:SF8">
    <property type="entry name" value="PROTEIN-RIBULOSAMINE 3-KINASE"/>
    <property type="match status" value="1"/>
</dbReference>
<reference evidence="2 3" key="2">
    <citation type="submission" date="2020-08" db="EMBL/GenBank/DDBJ databases">
        <authorList>
            <person name="Partida-Martinez L."/>
            <person name="Huntemann M."/>
            <person name="Clum A."/>
            <person name="Wang J."/>
            <person name="Palaniappan K."/>
            <person name="Ritter S."/>
            <person name="Chen I.-M."/>
            <person name="Stamatis D."/>
            <person name="Reddy T."/>
            <person name="O'Malley R."/>
            <person name="Daum C."/>
            <person name="Shapiro N."/>
            <person name="Ivanova N."/>
            <person name="Kyrpides N."/>
            <person name="Woyke T."/>
        </authorList>
    </citation>
    <scope>NUCLEOTIDE SEQUENCE [LARGE SCALE GENOMIC DNA]</scope>
    <source>
        <strain evidence="2 3">RAS26</strain>
    </source>
</reference>
<dbReference type="Proteomes" id="UP000518206">
    <property type="component" value="Unassembled WGS sequence"/>
</dbReference>
<evidence type="ECO:0000256" key="1">
    <source>
        <dbReference type="PIRNR" id="PIRNR006221"/>
    </source>
</evidence>
<protein>
    <submittedName>
        <fullName evidence="2">Fructosamine-3-kinase</fullName>
    </submittedName>
</protein>
<dbReference type="GO" id="GO:0016301">
    <property type="term" value="F:kinase activity"/>
    <property type="evidence" value="ECO:0007669"/>
    <property type="project" value="UniProtKB-UniRule"/>
</dbReference>
<dbReference type="Gene3D" id="3.90.1200.10">
    <property type="match status" value="1"/>
</dbReference>
<dbReference type="PANTHER" id="PTHR12149">
    <property type="entry name" value="FRUCTOSAMINE 3 KINASE-RELATED PROTEIN"/>
    <property type="match status" value="1"/>
</dbReference>
<comment type="caution">
    <text evidence="2">The sequence shown here is derived from an EMBL/GenBank/DDBJ whole genome shotgun (WGS) entry which is preliminary data.</text>
</comment>
<evidence type="ECO:0000313" key="3">
    <source>
        <dbReference type="Proteomes" id="UP000518206"/>
    </source>
</evidence>
<evidence type="ECO:0000313" key="2">
    <source>
        <dbReference type="EMBL" id="MBB2924417.1"/>
    </source>
</evidence>
<dbReference type="RefSeq" id="WP_183297219.1">
    <property type="nucleotide sequence ID" value="NZ_JACHVX010000005.1"/>
</dbReference>
<dbReference type="Pfam" id="PF03881">
    <property type="entry name" value="Fructosamin_kin"/>
    <property type="match status" value="1"/>
</dbReference>
<dbReference type="Gene3D" id="3.30.200.20">
    <property type="entry name" value="Phosphorylase Kinase, domain 1"/>
    <property type="match status" value="1"/>
</dbReference>
<proteinExistence type="inferred from homology"/>
<reference evidence="2 3" key="1">
    <citation type="submission" date="2020-08" db="EMBL/GenBank/DDBJ databases">
        <title>The Agave Microbiome: Exploring the role of microbial communities in plant adaptations to desert environments.</title>
        <authorList>
            <person name="Partida-Martinez L.P."/>
        </authorList>
    </citation>
    <scope>NUCLEOTIDE SEQUENCE [LARGE SCALE GENOMIC DNA]</scope>
    <source>
        <strain evidence="2 3">RAS26</strain>
    </source>
</reference>
<name>A0A7W4UHS8_9CELL</name>
<gene>
    <name evidence="2" type="ORF">FHR80_003350</name>
</gene>
<keyword evidence="1 2" id="KW-0418">Kinase</keyword>
<organism evidence="2 3">
    <name type="scientific">Cellulomonas cellasea</name>
    <dbReference type="NCBI Taxonomy" id="43670"/>
    <lineage>
        <taxon>Bacteria</taxon>
        <taxon>Bacillati</taxon>
        <taxon>Actinomycetota</taxon>
        <taxon>Actinomycetes</taxon>
        <taxon>Micrococcales</taxon>
        <taxon>Cellulomonadaceae</taxon>
        <taxon>Cellulomonas</taxon>
    </lineage>
</organism>